<gene>
    <name evidence="2" type="ORF">SAMN02746066_00224</name>
</gene>
<evidence type="ECO:0000313" key="2">
    <source>
        <dbReference type="EMBL" id="SHL95792.1"/>
    </source>
</evidence>
<sequence>MMNLKKMAFAVAMMVTVGTVATPVAGAQAATKINCTNQTNSNSNFTSGKLCYQVTGNNTCSVTGLSAKGTKSTSCTIPSTVTCNGKTYKVSNVSNNAFKNCNNLNSITCNKSIKTTGSNCFGNASVRFAK</sequence>
<keyword evidence="3" id="KW-1185">Reference proteome</keyword>
<evidence type="ECO:0000256" key="1">
    <source>
        <dbReference type="SAM" id="SignalP"/>
    </source>
</evidence>
<protein>
    <submittedName>
        <fullName evidence="2">Uncharacterized protein</fullName>
    </submittedName>
</protein>
<keyword evidence="1" id="KW-0732">Signal</keyword>
<reference evidence="2 3" key="1">
    <citation type="submission" date="2016-11" db="EMBL/GenBank/DDBJ databases">
        <authorList>
            <person name="Jaros S."/>
            <person name="Januszkiewicz K."/>
            <person name="Wedrychowicz H."/>
        </authorList>
    </citation>
    <scope>NUCLEOTIDE SEQUENCE [LARGE SCALE GENOMIC DNA]</scope>
    <source>
        <strain evidence="2 3">DSM 15930</strain>
    </source>
</reference>
<feature type="signal peptide" evidence="1">
    <location>
        <begin position="1"/>
        <end position="21"/>
    </location>
</feature>
<organism evidence="2 3">
    <name type="scientific">Anaerosporobacter mobilis DSM 15930</name>
    <dbReference type="NCBI Taxonomy" id="1120996"/>
    <lineage>
        <taxon>Bacteria</taxon>
        <taxon>Bacillati</taxon>
        <taxon>Bacillota</taxon>
        <taxon>Clostridia</taxon>
        <taxon>Lachnospirales</taxon>
        <taxon>Lachnospiraceae</taxon>
        <taxon>Anaerosporobacter</taxon>
    </lineage>
</organism>
<evidence type="ECO:0000313" key="3">
    <source>
        <dbReference type="Proteomes" id="UP000184038"/>
    </source>
</evidence>
<dbReference type="Proteomes" id="UP000184038">
    <property type="component" value="Unassembled WGS sequence"/>
</dbReference>
<dbReference type="InterPro" id="IPR032675">
    <property type="entry name" value="LRR_dom_sf"/>
</dbReference>
<dbReference type="AlphaFoldDB" id="A0A1M7EVE3"/>
<dbReference type="Gene3D" id="3.80.10.10">
    <property type="entry name" value="Ribonuclease Inhibitor"/>
    <property type="match status" value="1"/>
</dbReference>
<accession>A0A1M7EVE3</accession>
<proteinExistence type="predicted"/>
<dbReference type="RefSeq" id="WP_073281878.1">
    <property type="nucleotide sequence ID" value="NZ_FRCP01000005.1"/>
</dbReference>
<feature type="chain" id="PRO_5039406029" evidence="1">
    <location>
        <begin position="22"/>
        <end position="130"/>
    </location>
</feature>
<name>A0A1M7EVE3_9FIRM</name>
<dbReference type="OrthoDB" id="2220137at2"/>
<dbReference type="EMBL" id="FRCP01000005">
    <property type="protein sequence ID" value="SHL95792.1"/>
    <property type="molecule type" value="Genomic_DNA"/>
</dbReference>